<dbReference type="PANTHER" id="PTHR33481:SF1">
    <property type="entry name" value="ENDONUCLEASE_EXONUCLEASE_PHOSPHATASE DOMAIN-CONTAINING PROTEIN-RELATED"/>
    <property type="match status" value="1"/>
</dbReference>
<dbReference type="AlphaFoldDB" id="A0A8H4YQX4"/>
<evidence type="ECO:0000313" key="2">
    <source>
        <dbReference type="Proteomes" id="UP000573603"/>
    </source>
</evidence>
<dbReference type="Proteomes" id="UP000573603">
    <property type="component" value="Unassembled WGS sequence"/>
</dbReference>
<dbReference type="InterPro" id="IPR036691">
    <property type="entry name" value="Endo/exonu/phosph_ase_sf"/>
</dbReference>
<evidence type="ECO:0008006" key="3">
    <source>
        <dbReference type="Google" id="ProtNLM"/>
    </source>
</evidence>
<protein>
    <recommendedName>
        <fullName evidence="3">Reverse transcriptase</fullName>
    </recommendedName>
</protein>
<gene>
    <name evidence="1" type="ORF">FANTH_12863</name>
</gene>
<dbReference type="EMBL" id="JABEVY010000440">
    <property type="protein sequence ID" value="KAF5232692.1"/>
    <property type="molecule type" value="Genomic_DNA"/>
</dbReference>
<dbReference type="PANTHER" id="PTHR33481">
    <property type="entry name" value="REVERSE TRANSCRIPTASE"/>
    <property type="match status" value="1"/>
</dbReference>
<name>A0A8H4YQX4_9HYPO</name>
<dbReference type="SUPFAM" id="SSF56219">
    <property type="entry name" value="DNase I-like"/>
    <property type="match status" value="1"/>
</dbReference>
<accession>A0A8H4YQX4</accession>
<reference evidence="1 2" key="1">
    <citation type="journal article" date="2020" name="BMC Genomics">
        <title>Correction to: Identification and distribution of gene clusters required for synthesis of sphingolipid metabolism inhibitors in diverse species of the filamentous fungus Fusarium.</title>
        <authorList>
            <person name="Kim H.S."/>
            <person name="Lohmar J.M."/>
            <person name="Busman M."/>
            <person name="Brown D.W."/>
            <person name="Naumann T.A."/>
            <person name="Divon H.H."/>
            <person name="Lysoe E."/>
            <person name="Uhlig S."/>
            <person name="Proctor R.H."/>
        </authorList>
    </citation>
    <scope>NUCLEOTIDE SEQUENCE [LARGE SCALE GENOMIC DNA]</scope>
    <source>
        <strain evidence="1 2">NRRL 25214</strain>
    </source>
</reference>
<proteinExistence type="predicted"/>
<comment type="caution">
    <text evidence="1">The sequence shown here is derived from an EMBL/GenBank/DDBJ whole genome shotgun (WGS) entry which is preliminary data.</text>
</comment>
<evidence type="ECO:0000313" key="1">
    <source>
        <dbReference type="EMBL" id="KAF5232692.1"/>
    </source>
</evidence>
<sequence length="351" mass="39362">MATLLRDPDIGQYDILAIQEPWTTLFDTTTHHPAKDQFHLCYPDKDESGPARVCFFINKRFDHSRWHFKEASRDLCSLNLVLGTEEGQQIMVHNVYNPTQTATERRSTLPLLSRALEQSSQHEQIVVGTSTSITSYGEVTGPSERTPMPLNSSPSLKTTVLPATLPQALSLTKQQANTPNKKAELLKKTFLLVLPETDLEDIENADYPAAIAMPPITPEIKEAIEESFPLKALGPDGITNKALQIASPWIKKHLTKTFNRSLTLGYYPKHFRQSTTVVLRKSGKDNYTVPKAYRPIALLNTTGKVMEAVTAKRLSYIAETHDLLPATHMGGRKLRYAKHALHHIIDKIYDA</sequence>
<dbReference type="Gene3D" id="3.60.10.10">
    <property type="entry name" value="Endonuclease/exonuclease/phosphatase"/>
    <property type="match status" value="1"/>
</dbReference>
<keyword evidence="2" id="KW-1185">Reference proteome</keyword>
<organism evidence="1 2">
    <name type="scientific">Fusarium anthophilum</name>
    <dbReference type="NCBI Taxonomy" id="48485"/>
    <lineage>
        <taxon>Eukaryota</taxon>
        <taxon>Fungi</taxon>
        <taxon>Dikarya</taxon>
        <taxon>Ascomycota</taxon>
        <taxon>Pezizomycotina</taxon>
        <taxon>Sordariomycetes</taxon>
        <taxon>Hypocreomycetidae</taxon>
        <taxon>Hypocreales</taxon>
        <taxon>Nectriaceae</taxon>
        <taxon>Fusarium</taxon>
        <taxon>Fusarium fujikuroi species complex</taxon>
    </lineage>
</organism>